<reference evidence="1" key="1">
    <citation type="submission" date="2021-03" db="EMBL/GenBank/DDBJ databases">
        <title>Comamonas denitrificans.</title>
        <authorList>
            <person name="Finster K."/>
        </authorList>
    </citation>
    <scope>NUCLEOTIDE SEQUENCE</scope>
    <source>
        <strain evidence="1">MM2021_4</strain>
    </source>
</reference>
<evidence type="ECO:0000313" key="2">
    <source>
        <dbReference type="Proteomes" id="UP000664731"/>
    </source>
</evidence>
<gene>
    <name evidence="1" type="ORF">J1777_02955</name>
</gene>
<keyword evidence="2" id="KW-1185">Reference proteome</keyword>
<proteinExistence type="predicted"/>
<evidence type="ECO:0000313" key="1">
    <source>
        <dbReference type="EMBL" id="MBO1248799.1"/>
    </source>
</evidence>
<organism evidence="1 2">
    <name type="scientific">Comamonas denitrificans</name>
    <dbReference type="NCBI Taxonomy" id="117506"/>
    <lineage>
        <taxon>Bacteria</taxon>
        <taxon>Pseudomonadati</taxon>
        <taxon>Pseudomonadota</taxon>
        <taxon>Betaproteobacteria</taxon>
        <taxon>Burkholderiales</taxon>
        <taxon>Comamonadaceae</taxon>
        <taxon>Comamonas</taxon>
    </lineage>
</organism>
<sequence length="190" mass="20588">MHTFIQILRSGMLGGLVLLLLGCGPDQQELPWRQVQLAEVKLRVDFPCEPEVGRTKVDFGMGDGPVLVSMMGCDAVDSTYALSDWVLEDASRADEALAFWQAAALTKLKAVDGKNSKSGAPFIPDGAMALSRSIQATVEGEGPSGWVMTTHGVWFARQEGDSARIIHAVIYSPKPNHEVAQRFFGSLVLE</sequence>
<comment type="caution">
    <text evidence="1">The sequence shown here is derived from an EMBL/GenBank/DDBJ whole genome shotgun (WGS) entry which is preliminary data.</text>
</comment>
<accession>A0A939GVF7</accession>
<dbReference type="RefSeq" id="WP_207574344.1">
    <property type="nucleotide sequence ID" value="NZ_JAFNME010000004.1"/>
</dbReference>
<dbReference type="EMBL" id="JAFNME010000004">
    <property type="protein sequence ID" value="MBO1248799.1"/>
    <property type="molecule type" value="Genomic_DNA"/>
</dbReference>
<name>A0A939GVF7_9BURK</name>
<protein>
    <submittedName>
        <fullName evidence="1">Uncharacterized protein</fullName>
    </submittedName>
</protein>
<dbReference type="AlphaFoldDB" id="A0A939GVF7"/>
<dbReference type="Proteomes" id="UP000664731">
    <property type="component" value="Unassembled WGS sequence"/>
</dbReference>